<dbReference type="HOGENOM" id="CLU_015857_7_0_2"/>
<dbReference type="PaxDb" id="273075-Ta1439"/>
<evidence type="ECO:0000256" key="2">
    <source>
        <dbReference type="ARBA" id="ARBA00001936"/>
    </source>
</evidence>
<dbReference type="HAMAP" id="MF_01975">
    <property type="entry name" value="MetAP_2_arc"/>
    <property type="match status" value="1"/>
</dbReference>
<evidence type="ECO:0000256" key="8">
    <source>
        <dbReference type="HAMAP-Rule" id="MF_01975"/>
    </source>
</evidence>
<gene>
    <name evidence="8" type="primary">map</name>
    <name evidence="11" type="ordered locus">Ta1439</name>
</gene>
<dbReference type="PANTHER" id="PTHR45777:SF2">
    <property type="entry name" value="METHIONINE AMINOPEPTIDASE 2"/>
    <property type="match status" value="1"/>
</dbReference>
<feature type="binding site" evidence="8">
    <location>
        <position position="99"/>
    </location>
    <ligand>
        <name>a divalent metal cation</name>
        <dbReference type="ChEBI" id="CHEBI:60240"/>
        <label>1</label>
    </ligand>
</feature>
<feature type="binding site" evidence="8">
    <location>
        <position position="88"/>
    </location>
    <ligand>
        <name>a divalent metal cation</name>
        <dbReference type="ChEBI" id="CHEBI:60240"/>
        <label>1</label>
    </ligand>
</feature>
<evidence type="ECO:0000256" key="6">
    <source>
        <dbReference type="ARBA" id="ARBA00022723"/>
    </source>
</evidence>
<feature type="domain" description="Peptidase M24" evidence="10">
    <location>
        <begin position="12"/>
        <end position="204"/>
    </location>
</feature>
<evidence type="ECO:0000313" key="11">
    <source>
        <dbReference type="EMBL" id="CAC12559.1"/>
    </source>
</evidence>
<dbReference type="Pfam" id="PF00557">
    <property type="entry name" value="Peptidase_M24"/>
    <property type="match status" value="1"/>
</dbReference>
<dbReference type="KEGG" id="tac:Ta1439"/>
<dbReference type="InterPro" id="IPR001714">
    <property type="entry name" value="Pept_M24_MAP"/>
</dbReference>
<dbReference type="EMBL" id="AL445067">
    <property type="protein sequence ID" value="CAC12559.1"/>
    <property type="molecule type" value="Genomic_DNA"/>
</dbReference>
<evidence type="ECO:0000313" key="12">
    <source>
        <dbReference type="Proteomes" id="UP000001024"/>
    </source>
</evidence>
<dbReference type="Proteomes" id="UP000001024">
    <property type="component" value="Chromosome"/>
</dbReference>
<dbReference type="STRING" id="273075.gene:9572668"/>
<dbReference type="InterPro" id="IPR036390">
    <property type="entry name" value="WH_DNA-bd_sf"/>
</dbReference>
<dbReference type="GO" id="GO:0005737">
    <property type="term" value="C:cytoplasm"/>
    <property type="evidence" value="ECO:0007669"/>
    <property type="project" value="TreeGrafter"/>
</dbReference>
<dbReference type="EC" id="3.4.11.18" evidence="8 9"/>
<keyword evidence="5 8" id="KW-0645">Protease</keyword>
<feature type="binding site" evidence="8">
    <location>
        <position position="194"/>
    </location>
    <ligand>
        <name>a divalent metal cation</name>
        <dbReference type="ChEBI" id="CHEBI:60240"/>
        <label>2</label>
        <note>catalytic</note>
    </ligand>
</feature>
<feature type="binding site" evidence="8">
    <location>
        <position position="278"/>
    </location>
    <ligand>
        <name>a divalent metal cation</name>
        <dbReference type="ChEBI" id="CHEBI:60240"/>
        <label>1</label>
    </ligand>
</feature>
<dbReference type="PROSITE" id="PS01202">
    <property type="entry name" value="MAP_2"/>
    <property type="match status" value="1"/>
</dbReference>
<feature type="binding site" evidence="8">
    <location>
        <position position="99"/>
    </location>
    <ligand>
        <name>a divalent metal cation</name>
        <dbReference type="ChEBI" id="CHEBI:60240"/>
        <label>2</label>
        <note>catalytic</note>
    </ligand>
</feature>
<dbReference type="InterPro" id="IPR036388">
    <property type="entry name" value="WH-like_DNA-bd_sf"/>
</dbReference>
<dbReference type="PANTHER" id="PTHR45777">
    <property type="entry name" value="METHIONINE AMINOPEPTIDASE 2"/>
    <property type="match status" value="1"/>
</dbReference>
<protein>
    <recommendedName>
        <fullName evidence="8 9">Methionine aminopeptidase</fullName>
        <shortName evidence="8">MAP</shortName>
        <shortName evidence="8">MetAP</shortName>
        <ecNumber evidence="8 9">3.4.11.18</ecNumber>
    </recommendedName>
    <alternativeName>
        <fullName evidence="8">Peptidase M</fullName>
    </alternativeName>
</protein>
<dbReference type="GO" id="GO:0046872">
    <property type="term" value="F:metal ion binding"/>
    <property type="evidence" value="ECO:0007669"/>
    <property type="project" value="UniProtKB-UniRule"/>
</dbReference>
<evidence type="ECO:0000256" key="1">
    <source>
        <dbReference type="ARBA" id="ARBA00000294"/>
    </source>
</evidence>
<comment type="catalytic activity">
    <reaction evidence="1 8 9">
        <text>Release of N-terminal amino acids, preferentially methionine, from peptides and arylamides.</text>
        <dbReference type="EC" id="3.4.11.18"/>
    </reaction>
</comment>
<proteinExistence type="inferred from homology"/>
<feature type="binding site" evidence="8">
    <location>
        <position position="169"/>
    </location>
    <ligand>
        <name>substrate</name>
    </ligand>
</feature>
<name>Q9HIA2_THEAC</name>
<evidence type="ECO:0000256" key="7">
    <source>
        <dbReference type="ARBA" id="ARBA00022801"/>
    </source>
</evidence>
<feature type="binding site" evidence="8">
    <location>
        <position position="68"/>
    </location>
    <ligand>
        <name>substrate</name>
    </ligand>
</feature>
<evidence type="ECO:0000259" key="10">
    <source>
        <dbReference type="Pfam" id="PF00557"/>
    </source>
</evidence>
<dbReference type="EnsemblBacteria" id="CAC12559">
    <property type="protein sequence ID" value="CAC12559"/>
    <property type="gene ID" value="CAC12559"/>
</dbReference>
<dbReference type="NCBIfam" id="TIGR00501">
    <property type="entry name" value="met_pdase_II"/>
    <property type="match status" value="1"/>
</dbReference>
<keyword evidence="7 8" id="KW-0378">Hydrolase</keyword>
<dbReference type="GO" id="GO:0006508">
    <property type="term" value="P:proteolysis"/>
    <property type="evidence" value="ECO:0007669"/>
    <property type="project" value="UniProtKB-KW"/>
</dbReference>
<comment type="cofactor">
    <cofactor evidence="8">
        <name>Co(2+)</name>
        <dbReference type="ChEBI" id="CHEBI:48828"/>
    </cofactor>
    <cofactor evidence="8">
        <name>Zn(2+)</name>
        <dbReference type="ChEBI" id="CHEBI:29105"/>
    </cofactor>
    <cofactor evidence="8">
        <name>Mn(2+)</name>
        <dbReference type="ChEBI" id="CHEBI:29035"/>
    </cofactor>
    <cofactor evidence="8">
        <name>Fe(2+)</name>
        <dbReference type="ChEBI" id="CHEBI:29033"/>
    </cofactor>
    <text evidence="8">Binds 2 divalent metal cations per subunit. Has a high-affinity and a low affinity metal-binding site. The true nature of the physiological cofactor is under debate. The enzyme is active with cobalt, zinc, manganese or divalent iron ions. Most likely, methionine aminopeptidases function as mononuclear Fe(2+)-metalloproteases under physiological conditions, and the catalytically relevant metal-binding site has been assigned to the histidine-containing high-affinity site.</text>
</comment>
<comment type="subunit">
    <text evidence="8">Monomer.</text>
</comment>
<evidence type="ECO:0000256" key="5">
    <source>
        <dbReference type="ARBA" id="ARBA00022670"/>
    </source>
</evidence>
<dbReference type="InterPro" id="IPR050247">
    <property type="entry name" value="Met_Aminopeptidase_Type2"/>
</dbReference>
<dbReference type="PRINTS" id="PR00599">
    <property type="entry name" value="MAPEPTIDASE"/>
</dbReference>
<dbReference type="InParanoid" id="Q9HIA2"/>
<keyword evidence="4 8" id="KW-0031">Aminopeptidase</keyword>
<organism evidence="11 12">
    <name type="scientific">Thermoplasma acidophilum (strain ATCC 25905 / DSM 1728 / JCM 9062 / NBRC 15155 / AMRC-C165)</name>
    <dbReference type="NCBI Taxonomy" id="273075"/>
    <lineage>
        <taxon>Archaea</taxon>
        <taxon>Methanobacteriati</taxon>
        <taxon>Thermoplasmatota</taxon>
        <taxon>Thermoplasmata</taxon>
        <taxon>Thermoplasmatales</taxon>
        <taxon>Thermoplasmataceae</taxon>
        <taxon>Thermoplasma</taxon>
    </lineage>
</organism>
<comment type="cofactor">
    <cofactor evidence="2">
        <name>Mn(2+)</name>
        <dbReference type="ChEBI" id="CHEBI:29035"/>
    </cofactor>
</comment>
<comment type="cofactor">
    <cofactor evidence="3">
        <name>Fe(2+)</name>
        <dbReference type="ChEBI" id="CHEBI:29033"/>
    </cofactor>
</comment>
<dbReference type="eggNOG" id="arCOG01001">
    <property type="taxonomic scope" value="Archaea"/>
</dbReference>
<dbReference type="GO" id="GO:0004239">
    <property type="term" value="F:initiator methionyl aminopeptidase activity"/>
    <property type="evidence" value="ECO:0007669"/>
    <property type="project" value="UniProtKB-UniRule"/>
</dbReference>
<reference evidence="11 12" key="1">
    <citation type="journal article" date="2000" name="Nature">
        <title>The genome sequence of the thermoacidophilic scavenger Thermoplasma acidophilum.</title>
        <authorList>
            <person name="Ruepp A."/>
            <person name="Graml W."/>
            <person name="Santos-Martinez M.L."/>
            <person name="Koretke K.K."/>
            <person name="Volker C."/>
            <person name="Mewes H.W."/>
            <person name="Frishman D."/>
            <person name="Stocker S."/>
            <person name="Lupas A.N."/>
            <person name="Baumeister W."/>
        </authorList>
    </citation>
    <scope>NUCLEOTIDE SEQUENCE [LARGE SCALE GENOMIC DNA]</scope>
    <source>
        <strain evidence="12">ATCC 25905 / DSM 1728 / JCM 9062 / NBRC 15155 / AMRC-C165</strain>
    </source>
</reference>
<evidence type="ECO:0000256" key="3">
    <source>
        <dbReference type="ARBA" id="ARBA00001954"/>
    </source>
</evidence>
<dbReference type="SUPFAM" id="SSF55920">
    <property type="entry name" value="Creatinase/aminopeptidase"/>
    <property type="match status" value="1"/>
</dbReference>
<dbReference type="InterPro" id="IPR028595">
    <property type="entry name" value="MetAP_archaeal"/>
</dbReference>
<keyword evidence="12" id="KW-1185">Reference proteome</keyword>
<dbReference type="InterPro" id="IPR002468">
    <property type="entry name" value="Pept_M24A_MAP2"/>
</dbReference>
<comment type="function">
    <text evidence="8 9">Removes the N-terminal methionine from nascent proteins. The N-terminal methionine is often cleaved when the second residue in the primary sequence is small and uncharged (Met-Ala-, Cys, Gly, Pro, Ser, Thr, or Val).</text>
</comment>
<dbReference type="Gene3D" id="1.10.10.10">
    <property type="entry name" value="Winged helix-like DNA-binding domain superfamily/Winged helix DNA-binding domain"/>
    <property type="match status" value="1"/>
</dbReference>
<evidence type="ECO:0000256" key="4">
    <source>
        <dbReference type="ARBA" id="ARBA00022438"/>
    </source>
</evidence>
<keyword evidence="6 8" id="KW-0479">Metal-binding</keyword>
<evidence type="ECO:0000256" key="9">
    <source>
        <dbReference type="RuleBase" id="RU003653"/>
    </source>
</evidence>
<sequence length="293" mass="32681">MNIMDAEIKRKYLEAGRIGKKALEIGASMIEPGARLLDVANAMEKFVKDEGALPAFPVNLSINNDAAHYTPAINDKKTFKTGDVVKVDFGAHIDGYMSDTAITVEVGEQGKHSDLIDAARQALNAAIELVRPMKSVNEIGRRIAEVISSYGFKPVRNLGGHGVERYDLHASIFIPNYDDGNVVRLQPDHAIAIEPFASTGIGMIHEGQPGNIYMIDRPKPREDEIIYRNFNKLPFAERWLEGLVEDPKSYIKRMMASKELYSFPVLKEHNGAFIAQFEHTMIVLNDEVIVTTR</sequence>
<dbReference type="InterPro" id="IPR018349">
    <property type="entry name" value="Pept_M24A_MAP2_BS"/>
</dbReference>
<dbReference type="AlphaFoldDB" id="Q9HIA2"/>
<feature type="binding site" evidence="8">
    <location>
        <position position="161"/>
    </location>
    <ligand>
        <name>a divalent metal cation</name>
        <dbReference type="ChEBI" id="CHEBI:60240"/>
        <label>2</label>
        <note>catalytic</note>
    </ligand>
</feature>
<accession>Q9HIA2</accession>
<dbReference type="SUPFAM" id="SSF46785">
    <property type="entry name" value="Winged helix' DNA-binding domain"/>
    <property type="match status" value="1"/>
</dbReference>
<dbReference type="FunCoup" id="Q9HIA2">
    <property type="interactions" value="210"/>
</dbReference>
<dbReference type="GO" id="GO:0070006">
    <property type="term" value="F:metalloaminopeptidase activity"/>
    <property type="evidence" value="ECO:0007669"/>
    <property type="project" value="UniProtKB-UniRule"/>
</dbReference>
<dbReference type="InterPro" id="IPR036005">
    <property type="entry name" value="Creatinase/aminopeptidase-like"/>
</dbReference>
<dbReference type="InterPro" id="IPR000994">
    <property type="entry name" value="Pept_M24"/>
</dbReference>
<dbReference type="CDD" id="cd01088">
    <property type="entry name" value="MetAP2"/>
    <property type="match status" value="1"/>
</dbReference>
<feature type="binding site" evidence="8">
    <location>
        <position position="278"/>
    </location>
    <ligand>
        <name>a divalent metal cation</name>
        <dbReference type="ChEBI" id="CHEBI:60240"/>
        <label>2</label>
        <note>catalytic</note>
    </ligand>
</feature>
<comment type="similarity">
    <text evidence="8">Belongs to the peptidase M24A family. Methionine aminopeptidase archaeal type 2 subfamily.</text>
</comment>
<dbReference type="Gene3D" id="3.90.230.10">
    <property type="entry name" value="Creatinase/methionine aminopeptidase superfamily"/>
    <property type="match status" value="1"/>
</dbReference>